<sequence>MARRVADETVAVEVPNGNTDKISGEYIIHRMVVIDIADRKMPDTLNKYLLCALNPTLTPETRYT</sequence>
<keyword evidence="1" id="KW-1185">Reference proteome</keyword>
<dbReference type="AlphaFoldDB" id="A0A915J0F2"/>
<accession>A0A915J0F2</accession>
<evidence type="ECO:0000313" key="2">
    <source>
        <dbReference type="WBParaSite" id="nRc.2.0.1.t19865-RA"/>
    </source>
</evidence>
<reference evidence="2" key="1">
    <citation type="submission" date="2022-11" db="UniProtKB">
        <authorList>
            <consortium name="WormBaseParasite"/>
        </authorList>
    </citation>
    <scope>IDENTIFICATION</scope>
</reference>
<proteinExistence type="predicted"/>
<name>A0A915J0F2_ROMCU</name>
<protein>
    <submittedName>
        <fullName evidence="2">Uncharacterized protein</fullName>
    </submittedName>
</protein>
<evidence type="ECO:0000313" key="1">
    <source>
        <dbReference type="Proteomes" id="UP000887565"/>
    </source>
</evidence>
<organism evidence="1 2">
    <name type="scientific">Romanomermis culicivorax</name>
    <name type="common">Nematode worm</name>
    <dbReference type="NCBI Taxonomy" id="13658"/>
    <lineage>
        <taxon>Eukaryota</taxon>
        <taxon>Metazoa</taxon>
        <taxon>Ecdysozoa</taxon>
        <taxon>Nematoda</taxon>
        <taxon>Enoplea</taxon>
        <taxon>Dorylaimia</taxon>
        <taxon>Mermithida</taxon>
        <taxon>Mermithoidea</taxon>
        <taxon>Mermithidae</taxon>
        <taxon>Romanomermis</taxon>
    </lineage>
</organism>
<dbReference type="Proteomes" id="UP000887565">
    <property type="component" value="Unplaced"/>
</dbReference>
<dbReference type="WBParaSite" id="nRc.2.0.1.t19865-RA">
    <property type="protein sequence ID" value="nRc.2.0.1.t19865-RA"/>
    <property type="gene ID" value="nRc.2.0.1.g19865"/>
</dbReference>